<accession>A0A2H9M7W0</accession>
<evidence type="ECO:0000313" key="8">
    <source>
        <dbReference type="EMBL" id="PIX28250.1"/>
    </source>
</evidence>
<dbReference type="Pfam" id="PF00935">
    <property type="entry name" value="Ribosomal_L44"/>
    <property type="match status" value="1"/>
</dbReference>
<dbReference type="EMBL" id="PFIH01000015">
    <property type="protein sequence ID" value="PIX28250.1"/>
    <property type="molecule type" value="Genomic_DNA"/>
</dbReference>
<evidence type="ECO:0000313" key="6">
    <source>
        <dbReference type="EMBL" id="PIV46573.1"/>
    </source>
</evidence>
<dbReference type="GO" id="GO:1990904">
    <property type="term" value="C:ribonucleoprotein complex"/>
    <property type="evidence" value="ECO:0007669"/>
    <property type="project" value="UniProtKB-KW"/>
</dbReference>
<dbReference type="Proteomes" id="UP000229789">
    <property type="component" value="Unassembled WGS sequence"/>
</dbReference>
<accession>A0A2H9RDL5</accession>
<keyword evidence="3" id="KW-0687">Ribonucleoprotein</keyword>
<accession>A0A2H9MN56</accession>
<keyword evidence="2 4" id="KW-0689">Ribosomal protein</keyword>
<dbReference type="GO" id="GO:0006412">
    <property type="term" value="P:translation"/>
    <property type="evidence" value="ECO:0007669"/>
    <property type="project" value="InterPro"/>
</dbReference>
<dbReference type="EMBL" id="PFFF01000016">
    <property type="protein sequence ID" value="PIV89832.1"/>
    <property type="molecule type" value="Genomic_DNA"/>
</dbReference>
<dbReference type="Proteomes" id="UP000228874">
    <property type="component" value="Unassembled WGS sequence"/>
</dbReference>
<dbReference type="EMBL" id="PFSX01000043">
    <property type="protein sequence ID" value="PJC01299.1"/>
    <property type="molecule type" value="Genomic_DNA"/>
</dbReference>
<accession>A0A2H9M1W3</accession>
<evidence type="ECO:0000313" key="7">
    <source>
        <dbReference type="EMBL" id="PIV89832.1"/>
    </source>
</evidence>
<evidence type="ECO:0000313" key="5">
    <source>
        <dbReference type="EMBL" id="PIV13625.1"/>
    </source>
</evidence>
<dbReference type="InterPro" id="IPR011332">
    <property type="entry name" value="Ribosomal_zn-bd"/>
</dbReference>
<accession>A0A2H9QS75</accession>
<proteinExistence type="inferred from homology"/>
<gene>
    <name evidence="11" type="ORF">CO072_01680</name>
    <name evidence="10" type="ORF">CO124_01445</name>
    <name evidence="6" type="ORF">COS22_00585</name>
    <name evidence="5" type="ORF">COS45_01880</name>
    <name evidence="7" type="ORF">COW47_00670</name>
    <name evidence="4" type="ORF">COW69_01375</name>
    <name evidence="9" type="ORF">COY63_00165</name>
    <name evidence="8" type="ORF">COZ66_00410</name>
</gene>
<dbReference type="Proteomes" id="UP000230477">
    <property type="component" value="Unassembled WGS sequence"/>
</dbReference>
<accession>A0A2H9P942</accession>
<evidence type="ECO:0000313" key="9">
    <source>
        <dbReference type="EMBL" id="PIZ00039.1"/>
    </source>
</evidence>
<dbReference type="InterPro" id="IPR000552">
    <property type="entry name" value="Ribosomal_eL44"/>
</dbReference>
<dbReference type="Gene3D" id="3.10.450.80">
    <property type="match status" value="1"/>
</dbReference>
<dbReference type="Proteomes" id="UP000230713">
    <property type="component" value="Unassembled WGS sequence"/>
</dbReference>
<evidence type="ECO:0000313" key="4">
    <source>
        <dbReference type="EMBL" id="PIN66600.1"/>
    </source>
</evidence>
<organism evidence="4 14">
    <name type="scientific">Huberarchaeum crystalense</name>
    <dbReference type="NCBI Taxonomy" id="2014257"/>
    <lineage>
        <taxon>Archaea</taxon>
        <taxon>Candidatus Huberarchaeota</taxon>
        <taxon>Candidatus Huberarchaeia</taxon>
        <taxon>Candidatus Huberarchaeales</taxon>
        <taxon>Candidatus Huberarchaeaceae</taxon>
        <taxon>Candidatus Huberarchaeum</taxon>
    </lineage>
</organism>
<evidence type="ECO:0000313" key="11">
    <source>
        <dbReference type="EMBL" id="PJC01299.1"/>
    </source>
</evidence>
<dbReference type="Proteomes" id="UP000228989">
    <property type="component" value="Unassembled WGS sequence"/>
</dbReference>
<dbReference type="GO" id="GO:0003735">
    <property type="term" value="F:structural constituent of ribosome"/>
    <property type="evidence" value="ECO:0007669"/>
    <property type="project" value="InterPro"/>
</dbReference>
<evidence type="ECO:0000313" key="14">
    <source>
        <dbReference type="Proteomes" id="UP000229789"/>
    </source>
</evidence>
<dbReference type="EMBL" id="PCUF01000015">
    <property type="protein sequence ID" value="PIN66600.1"/>
    <property type="molecule type" value="Genomic_DNA"/>
</dbReference>
<protein>
    <submittedName>
        <fullName evidence="4">50S ribosomal protein L44e</fullName>
    </submittedName>
</protein>
<evidence type="ECO:0000256" key="3">
    <source>
        <dbReference type="ARBA" id="ARBA00023274"/>
    </source>
</evidence>
<evidence type="ECO:0000313" key="10">
    <source>
        <dbReference type="EMBL" id="PJB04031.1"/>
    </source>
</evidence>
<dbReference type="AlphaFoldDB" id="A0A2G9LK95"/>
<dbReference type="InterPro" id="IPR053708">
    <property type="entry name" value="Ribosomal_LSU_eL42"/>
</dbReference>
<evidence type="ECO:0000313" key="13">
    <source>
        <dbReference type="Proteomes" id="UP000228888"/>
    </source>
</evidence>
<evidence type="ECO:0000256" key="2">
    <source>
        <dbReference type="ARBA" id="ARBA00022980"/>
    </source>
</evidence>
<dbReference type="Proteomes" id="UP000231232">
    <property type="component" value="Unassembled WGS sequence"/>
</dbReference>
<dbReference type="EMBL" id="PETW01000010">
    <property type="protein sequence ID" value="PIV46573.1"/>
    <property type="molecule type" value="Genomic_DNA"/>
</dbReference>
<name>A0A2G9LK95_HUBC1</name>
<dbReference type="Proteomes" id="UP000228888">
    <property type="component" value="Unassembled WGS sequence"/>
</dbReference>
<dbReference type="Proteomes" id="UP000231449">
    <property type="component" value="Unassembled WGS sequence"/>
</dbReference>
<evidence type="ECO:0000256" key="1">
    <source>
        <dbReference type="ARBA" id="ARBA00009364"/>
    </source>
</evidence>
<sequence length="94" mass="10864">MKVPKEMEVYCPHCKKYTVHAVKTQKTSKKRSKLGHAERLHQDRLKGYHGFPVKVGGGKYKVNIQHTLLLTCAECKKSTLKNYPRLKILEISKE</sequence>
<reference evidence="4 14" key="2">
    <citation type="submission" date="2017-09" db="EMBL/GenBank/DDBJ databases">
        <title>Depth-based differentiation of microbial function through sediment-hosted aquifers and enrichment of novel symbionts in the deep terrestrial subsurface.</title>
        <authorList>
            <person name="Probst A.J."/>
            <person name="Ladd B."/>
            <person name="Jarett J.K."/>
            <person name="Geller-Mcgrath D.E."/>
            <person name="Sieber C.M."/>
            <person name="Emerson J.B."/>
            <person name="Anantharaman K."/>
            <person name="Thomas B.C."/>
            <person name="Malmstrom R."/>
            <person name="Stieglmeier M."/>
            <person name="Klingl A."/>
            <person name="Woyke T."/>
            <person name="Ryan C.M."/>
            <person name="Banfield J.F."/>
        </authorList>
    </citation>
    <scope>NUCLEOTIDE SEQUENCE [LARGE SCALE GENOMIC DNA]</scope>
    <source>
        <strain evidence="6">CG02_land_8_20_14_3_00_31_209</strain>
        <strain evidence="5">CG03_land_8_20_14_0_80_31_114</strain>
        <strain evidence="7">CG17_big_fil_post_rev_8_21_14_2_50_31_73</strain>
        <strain evidence="4">CG18_big_fil_WC_8_21_14_2_50_31_19</strain>
        <strain evidence="9">CG_4_10_14_0_8_um_filter_31_133</strain>
        <strain evidence="8">CG_4_8_14_3_um_filter</strain>
        <strain evidence="11">CG_4_9_14_0_8_um_filter_31_21</strain>
        <strain evidence="10">CG_4_9_14_3_um_filter_31_125</strain>
    </source>
</reference>
<dbReference type="EMBL" id="PFUW01000021">
    <property type="protein sequence ID" value="PJB04031.1"/>
    <property type="molecule type" value="Genomic_DNA"/>
</dbReference>
<reference evidence="12 13" key="1">
    <citation type="submission" date="2017-09" db="EMBL/GenBank/DDBJ databases">
        <title>Depth-based differentiation of microbial function through sediment-hosted aquifers and enrichment of novel symbionts in the deep terrestrial subsurface.</title>
        <authorList>
            <person name="Probst A.J."/>
            <person name="Ladd B."/>
            <person name="Jarett J.K."/>
            <person name="Geller-Mcgrath D.E."/>
            <person name="Sieber C.M.K."/>
            <person name="Emerson J.B."/>
            <person name="Anantharaman K."/>
            <person name="Thomas B.C."/>
            <person name="Malmstrom R."/>
            <person name="Stieglmeier M."/>
            <person name="Klingl A."/>
            <person name="Woyke T."/>
            <person name="Ryan C.M."/>
            <person name="Banfield J.F."/>
        </authorList>
    </citation>
    <scope>NUCLEOTIDE SEQUENCE [LARGE SCALE GENOMIC DNA]</scope>
</reference>
<dbReference type="SUPFAM" id="SSF57829">
    <property type="entry name" value="Zn-binding ribosomal proteins"/>
    <property type="match status" value="1"/>
</dbReference>
<dbReference type="EMBL" id="PFMG01000008">
    <property type="protein sequence ID" value="PIZ00039.1"/>
    <property type="molecule type" value="Genomic_DNA"/>
</dbReference>
<comment type="caution">
    <text evidence="4">The sequence shown here is derived from an EMBL/GenBank/DDBJ whole genome shotgun (WGS) entry which is preliminary data.</text>
</comment>
<comment type="similarity">
    <text evidence="1">Belongs to the eukaryotic ribosomal protein eL42 family.</text>
</comment>
<dbReference type="EMBL" id="PEUT01000048">
    <property type="protein sequence ID" value="PIV13625.1"/>
    <property type="molecule type" value="Genomic_DNA"/>
</dbReference>
<evidence type="ECO:0000313" key="12">
    <source>
        <dbReference type="Proteomes" id="UP000228874"/>
    </source>
</evidence>
<dbReference type="GO" id="GO:0005840">
    <property type="term" value="C:ribosome"/>
    <property type="evidence" value="ECO:0007669"/>
    <property type="project" value="UniProtKB-KW"/>
</dbReference>
<accession>A0A2G9LK95</accession>
<accession>A0A2H9N386</accession>